<protein>
    <submittedName>
        <fullName evidence="3">Thiazole biosynthesis adenylyltransferase ThiF</fullName>
    </submittedName>
</protein>
<dbReference type="RefSeq" id="WP_173140034.1">
    <property type="nucleotide sequence ID" value="NZ_CBCSGW010000024.1"/>
</dbReference>
<accession>A0ABX2FE35</accession>
<organism evidence="3 4">
    <name type="scientific">Kibdelosporangium persicum</name>
    <dbReference type="NCBI Taxonomy" id="2698649"/>
    <lineage>
        <taxon>Bacteria</taxon>
        <taxon>Bacillati</taxon>
        <taxon>Actinomycetota</taxon>
        <taxon>Actinomycetes</taxon>
        <taxon>Pseudonocardiales</taxon>
        <taxon>Pseudonocardiaceae</taxon>
        <taxon>Kibdelosporangium</taxon>
    </lineage>
</organism>
<dbReference type="InterPro" id="IPR000594">
    <property type="entry name" value="ThiF_NAD_FAD-bd"/>
</dbReference>
<keyword evidence="3" id="KW-0808">Transferase</keyword>
<dbReference type="CDD" id="cd01483">
    <property type="entry name" value="E1_enzyme_family"/>
    <property type="match status" value="1"/>
</dbReference>
<evidence type="ECO:0000256" key="1">
    <source>
        <dbReference type="SAM" id="MobiDB-lite"/>
    </source>
</evidence>
<dbReference type="Gene3D" id="3.40.109.10">
    <property type="entry name" value="NADH Oxidase"/>
    <property type="match status" value="1"/>
</dbReference>
<dbReference type="EMBL" id="JAAATY010000029">
    <property type="protein sequence ID" value="NRN69638.1"/>
    <property type="molecule type" value="Genomic_DNA"/>
</dbReference>
<reference evidence="3 4" key="1">
    <citation type="submission" date="2020-01" db="EMBL/GenBank/DDBJ databases">
        <title>Kibdelosporangium persica a novel Actinomycetes from a hot desert in Iran.</title>
        <authorList>
            <person name="Safaei N."/>
            <person name="Zaburannyi N."/>
            <person name="Mueller R."/>
            <person name="Wink J."/>
        </authorList>
    </citation>
    <scope>NUCLEOTIDE SEQUENCE [LARGE SCALE GENOMIC DNA]</scope>
    <source>
        <strain evidence="3 4">4NS15</strain>
    </source>
</reference>
<gene>
    <name evidence="3" type="ORF">GC106_68950</name>
</gene>
<evidence type="ECO:0000259" key="2">
    <source>
        <dbReference type="Pfam" id="PF00899"/>
    </source>
</evidence>
<feature type="region of interest" description="Disordered" evidence="1">
    <location>
        <begin position="358"/>
        <end position="382"/>
    </location>
</feature>
<sequence length="727" mass="77933">MSAWRPEIFDPADAEDRRRLGELRSSGRVWETSDTLRAQLRDLAKSRCPGGNGDVDAILAGVPLAEYGRWVHYPWSGRLVRLLPPGPFRELRLDRNRPKVSHAEMARLAGFTVGIAGLSVGNAVALTLALEGAAGHLRLADFDTLELSNMNRIRAGVHDIGQAKTVLAARQIAEFDPYLGISVLDGIGPENVDEFLLGGPELGPPLDAVIDECDSLNVKFLLRHRARAHRRPVLMETSDRGMLDVERFDLEPDRPLFHGMTGDTADVGDGGFGVGDDAAKARKAAIALRLLDEAMISTNLAASFVEMGSTISSWPQLASDVVLGGASMTAAVRALALGAPMPSGRRYLDLETKVREVRPASPVQGSARPARRPLPGQATASPTPVPELARYLVEHAVLAPSGGNAQPWHFYWDDDRLWVAPDRVRGQNAMDPDGRAVNLALGAAVENIVIAAAARGLTAVVEPFPYPDVAAVITTEPGATPSDEAMAALLRRRTHRTPGTRSSLTLEEISELTAAASGARLDLCLRPDELAGIVGACDRIRFLNPDLHRELVGELRFTPAADGITLDTLALPPGFAEAIRLIARPDVAARLRHLGGGARLEEGARDAIAGASAMGLLSVRSDSPADWLAGGRAMQRIWLRAEQSGLGLHPMTTAIYMFGMLDGPAAEIFTATESAELHELRARFHEVMPKPDGPMALLFRLARITTPAAPSSRVPTDSVLTAGRPPF</sequence>
<dbReference type="InterPro" id="IPR045886">
    <property type="entry name" value="ThiF/MoeB/HesA"/>
</dbReference>
<keyword evidence="4" id="KW-1185">Reference proteome</keyword>
<keyword evidence="3" id="KW-0548">Nucleotidyltransferase</keyword>
<dbReference type="InterPro" id="IPR000415">
    <property type="entry name" value="Nitroreductase-like"/>
</dbReference>
<evidence type="ECO:0000313" key="3">
    <source>
        <dbReference type="EMBL" id="NRN69638.1"/>
    </source>
</evidence>
<dbReference type="Proteomes" id="UP000763557">
    <property type="component" value="Unassembled WGS sequence"/>
</dbReference>
<dbReference type="NCBIfam" id="NF005901">
    <property type="entry name" value="PRK07877.1"/>
    <property type="match status" value="1"/>
</dbReference>
<proteinExistence type="predicted"/>
<name>A0ABX2FE35_9PSEU</name>
<dbReference type="SUPFAM" id="SSF55469">
    <property type="entry name" value="FMN-dependent nitroreductase-like"/>
    <property type="match status" value="1"/>
</dbReference>
<dbReference type="Gene3D" id="3.40.50.720">
    <property type="entry name" value="NAD(P)-binding Rossmann-like Domain"/>
    <property type="match status" value="1"/>
</dbReference>
<dbReference type="PANTHER" id="PTHR43267:SF3">
    <property type="entry name" value="THIF PROTEIN"/>
    <property type="match status" value="1"/>
</dbReference>
<feature type="domain" description="THIF-type NAD/FAD binding fold" evidence="2">
    <location>
        <begin position="95"/>
        <end position="234"/>
    </location>
</feature>
<evidence type="ECO:0000313" key="4">
    <source>
        <dbReference type="Proteomes" id="UP000763557"/>
    </source>
</evidence>
<comment type="caution">
    <text evidence="3">The sequence shown here is derived from an EMBL/GenBank/DDBJ whole genome shotgun (WGS) entry which is preliminary data.</text>
</comment>
<dbReference type="InterPro" id="IPR035985">
    <property type="entry name" value="Ubiquitin-activating_enz"/>
</dbReference>
<dbReference type="SUPFAM" id="SSF69572">
    <property type="entry name" value="Activating enzymes of the ubiquitin-like proteins"/>
    <property type="match status" value="1"/>
</dbReference>
<dbReference type="GO" id="GO:0016779">
    <property type="term" value="F:nucleotidyltransferase activity"/>
    <property type="evidence" value="ECO:0007669"/>
    <property type="project" value="UniProtKB-KW"/>
</dbReference>
<dbReference type="Pfam" id="PF00899">
    <property type="entry name" value="ThiF"/>
    <property type="match status" value="1"/>
</dbReference>
<dbReference type="PANTHER" id="PTHR43267">
    <property type="entry name" value="TRNA THREONYLCARBAMOYLADENOSINE DEHYDRATASE"/>
    <property type="match status" value="1"/>
</dbReference>